<dbReference type="AlphaFoldDB" id="A0A9N9JMA0"/>
<comment type="caution">
    <text evidence="1">The sequence shown here is derived from an EMBL/GenBank/DDBJ whole genome shotgun (WGS) entry which is preliminary data.</text>
</comment>
<evidence type="ECO:0000313" key="1">
    <source>
        <dbReference type="EMBL" id="CAG8787496.1"/>
    </source>
</evidence>
<name>A0A9N9JMA0_9GLOM</name>
<proteinExistence type="predicted"/>
<dbReference type="Proteomes" id="UP000789405">
    <property type="component" value="Unassembled WGS sequence"/>
</dbReference>
<protein>
    <submittedName>
        <fullName evidence="1">24195_t:CDS:1</fullName>
    </submittedName>
</protein>
<evidence type="ECO:0000313" key="2">
    <source>
        <dbReference type="Proteomes" id="UP000789405"/>
    </source>
</evidence>
<accession>A0A9N9JMA0</accession>
<organism evidence="1 2">
    <name type="scientific">Dentiscutata erythropus</name>
    <dbReference type="NCBI Taxonomy" id="1348616"/>
    <lineage>
        <taxon>Eukaryota</taxon>
        <taxon>Fungi</taxon>
        <taxon>Fungi incertae sedis</taxon>
        <taxon>Mucoromycota</taxon>
        <taxon>Glomeromycotina</taxon>
        <taxon>Glomeromycetes</taxon>
        <taxon>Diversisporales</taxon>
        <taxon>Gigasporaceae</taxon>
        <taxon>Dentiscutata</taxon>
    </lineage>
</organism>
<reference evidence="1" key="1">
    <citation type="submission" date="2021-06" db="EMBL/GenBank/DDBJ databases">
        <authorList>
            <person name="Kallberg Y."/>
            <person name="Tangrot J."/>
            <person name="Rosling A."/>
        </authorList>
    </citation>
    <scope>NUCLEOTIDE SEQUENCE</scope>
    <source>
        <strain evidence="1">MA453B</strain>
    </source>
</reference>
<keyword evidence="2" id="KW-1185">Reference proteome</keyword>
<feature type="non-terminal residue" evidence="1">
    <location>
        <position position="1"/>
    </location>
</feature>
<dbReference type="EMBL" id="CAJVPY010024932">
    <property type="protein sequence ID" value="CAG8787496.1"/>
    <property type="molecule type" value="Genomic_DNA"/>
</dbReference>
<gene>
    <name evidence="1" type="ORF">DERYTH_LOCUS20717</name>
</gene>
<sequence>IQFGVGKRKNAGTTQYTKTYLFLDQNKNGTEPELTCKGRE</sequence>